<dbReference type="InterPro" id="IPR037873">
    <property type="entry name" value="BamE-like"/>
</dbReference>
<evidence type="ECO:0000313" key="5">
    <source>
        <dbReference type="Proteomes" id="UP000199167"/>
    </source>
</evidence>
<keyword evidence="5" id="KW-1185">Reference proteome</keyword>
<name>A0A1I0NX79_9RHOB</name>
<evidence type="ECO:0000256" key="2">
    <source>
        <dbReference type="ARBA" id="ARBA00023136"/>
    </source>
</evidence>
<protein>
    <submittedName>
        <fullName evidence="4">Beta-barrel assembly machine subunit BamE</fullName>
    </submittedName>
</protein>
<dbReference type="Proteomes" id="UP000199167">
    <property type="component" value="Unassembled WGS sequence"/>
</dbReference>
<sequence>MTGQRVMISLRRLLVAGAVMGAVACTPIVRNHGYIPLSEDLALIQVGVDTRESVIASVGPPTANGVLDGSGYYYVASKFRHFGAFEPEEIDREVLAVSFNDAGVVTNIERFGLEDGRVVVLSRRVTDNGVRDSTFIRQLLGSIGRFNAGDFLGEG</sequence>
<reference evidence="4 5" key="1">
    <citation type="submission" date="2016-10" db="EMBL/GenBank/DDBJ databases">
        <authorList>
            <person name="de Groot N.N."/>
        </authorList>
    </citation>
    <scope>NUCLEOTIDE SEQUENCE [LARGE SCALE GENOMIC DNA]</scope>
    <source>
        <strain evidence="4 5">DSM 17925</strain>
    </source>
</reference>
<proteinExistence type="predicted"/>
<evidence type="ECO:0000259" key="3">
    <source>
        <dbReference type="Pfam" id="PF04355"/>
    </source>
</evidence>
<feature type="domain" description="Outer membrane protein assembly factor BamE" evidence="3">
    <location>
        <begin position="33"/>
        <end position="108"/>
    </location>
</feature>
<dbReference type="Pfam" id="PF04355">
    <property type="entry name" value="BamE"/>
    <property type="match status" value="1"/>
</dbReference>
<dbReference type="EMBL" id="FOIZ01000001">
    <property type="protein sequence ID" value="SEW06458.1"/>
    <property type="molecule type" value="Genomic_DNA"/>
</dbReference>
<evidence type="ECO:0000256" key="1">
    <source>
        <dbReference type="ARBA" id="ARBA00022729"/>
    </source>
</evidence>
<gene>
    <name evidence="4" type="ORF">SAMN04488515_0881</name>
</gene>
<dbReference type="PROSITE" id="PS51257">
    <property type="entry name" value="PROKAR_LIPOPROTEIN"/>
    <property type="match status" value="1"/>
</dbReference>
<dbReference type="AlphaFoldDB" id="A0A1I0NX79"/>
<dbReference type="GO" id="GO:0019867">
    <property type="term" value="C:outer membrane"/>
    <property type="evidence" value="ECO:0007669"/>
    <property type="project" value="InterPro"/>
</dbReference>
<dbReference type="STRING" id="364200.SAMN04488515_0881"/>
<evidence type="ECO:0000313" key="4">
    <source>
        <dbReference type="EMBL" id="SEW06458.1"/>
    </source>
</evidence>
<dbReference type="Gene3D" id="3.30.1450.10">
    <property type="match status" value="1"/>
</dbReference>
<dbReference type="InterPro" id="IPR007450">
    <property type="entry name" value="BamE_dom"/>
</dbReference>
<keyword evidence="2" id="KW-0472">Membrane</keyword>
<accession>A0A1I0NX79</accession>
<dbReference type="OrthoDB" id="7203955at2"/>
<keyword evidence="1" id="KW-0732">Signal</keyword>
<organism evidence="4 5">
    <name type="scientific">Cognatiyoonia koreensis</name>
    <dbReference type="NCBI Taxonomy" id="364200"/>
    <lineage>
        <taxon>Bacteria</taxon>
        <taxon>Pseudomonadati</taxon>
        <taxon>Pseudomonadota</taxon>
        <taxon>Alphaproteobacteria</taxon>
        <taxon>Rhodobacterales</taxon>
        <taxon>Paracoccaceae</taxon>
        <taxon>Cognatiyoonia</taxon>
    </lineage>
</organism>
<dbReference type="RefSeq" id="WP_089990726.1">
    <property type="nucleotide sequence ID" value="NZ_FOIZ01000001.1"/>
</dbReference>